<dbReference type="EMBL" id="JARTFS010000010">
    <property type="protein sequence ID" value="MED4402197.1"/>
    <property type="molecule type" value="Genomic_DNA"/>
</dbReference>
<keyword evidence="12" id="KW-0963">Cytoplasm</keyword>
<dbReference type="Proteomes" id="UP001342826">
    <property type="component" value="Unassembled WGS sequence"/>
</dbReference>
<feature type="binding site" evidence="12">
    <location>
        <position position="234"/>
    </location>
    <ligand>
        <name>K(+)</name>
        <dbReference type="ChEBI" id="CHEBI:29103"/>
    </ligand>
</feature>
<feature type="binding site" evidence="12">
    <location>
        <begin position="14"/>
        <end position="16"/>
    </location>
    <ligand>
        <name>substrate</name>
    </ligand>
</feature>
<feature type="binding site" evidence="12">
    <location>
        <begin position="42"/>
        <end position="46"/>
    </location>
    <ligand>
        <name>substrate</name>
    </ligand>
</feature>
<name>A0ABU6P0M1_9BACI</name>
<dbReference type="Gene3D" id="3.40.1190.20">
    <property type="match status" value="1"/>
</dbReference>
<keyword evidence="9 12" id="KW-0460">Magnesium</keyword>
<dbReference type="PROSITE" id="PS00584">
    <property type="entry name" value="PFKB_KINASES_2"/>
    <property type="match status" value="1"/>
</dbReference>
<evidence type="ECO:0000256" key="9">
    <source>
        <dbReference type="ARBA" id="ARBA00022842"/>
    </source>
</evidence>
<accession>A0ABU6P0M1</accession>
<evidence type="ECO:0000313" key="15">
    <source>
        <dbReference type="Proteomes" id="UP001342826"/>
    </source>
</evidence>
<dbReference type="InterPro" id="IPR011877">
    <property type="entry name" value="Ribokinase"/>
</dbReference>
<dbReference type="RefSeq" id="WP_066226982.1">
    <property type="nucleotide sequence ID" value="NZ_JARTFQ010000016.1"/>
</dbReference>
<evidence type="ECO:0000256" key="1">
    <source>
        <dbReference type="ARBA" id="ARBA00005380"/>
    </source>
</evidence>
<dbReference type="PANTHER" id="PTHR10584:SF166">
    <property type="entry name" value="RIBOKINASE"/>
    <property type="match status" value="1"/>
</dbReference>
<dbReference type="InterPro" id="IPR029056">
    <property type="entry name" value="Ribokinase-like"/>
</dbReference>
<evidence type="ECO:0000256" key="3">
    <source>
        <dbReference type="ARBA" id="ARBA00016943"/>
    </source>
</evidence>
<dbReference type="InterPro" id="IPR011611">
    <property type="entry name" value="PfkB_dom"/>
</dbReference>
<dbReference type="InterPro" id="IPR002139">
    <property type="entry name" value="Ribo/fructo_kinase"/>
</dbReference>
<keyword evidence="15" id="KW-1185">Reference proteome</keyword>
<evidence type="ECO:0000256" key="7">
    <source>
        <dbReference type="ARBA" id="ARBA00022777"/>
    </source>
</evidence>
<keyword evidence="7 12" id="KW-0418">Kinase</keyword>
<keyword evidence="5 12" id="KW-0479">Metal-binding</keyword>
<feature type="binding site" evidence="12">
    <location>
        <position position="240"/>
    </location>
    <ligand>
        <name>substrate</name>
    </ligand>
</feature>
<feature type="binding site" evidence="12">
    <location>
        <position position="273"/>
    </location>
    <ligand>
        <name>K(+)</name>
        <dbReference type="ChEBI" id="CHEBI:29103"/>
    </ligand>
</feature>
<dbReference type="NCBIfam" id="TIGR02152">
    <property type="entry name" value="D_ribokin_bact"/>
    <property type="match status" value="1"/>
</dbReference>
<dbReference type="HAMAP" id="MF_01987">
    <property type="entry name" value="Ribokinase"/>
    <property type="match status" value="1"/>
</dbReference>
<feature type="binding site" evidence="12">
    <location>
        <position position="141"/>
    </location>
    <ligand>
        <name>substrate</name>
    </ligand>
</feature>
<sequence>MENHPKITVVGSINMDLVTLTDKLPEMGETITGKQFKMNPGGKGANQAVAAARLGAQVKIIGCVGRDSFGENLLQHLQSEGIDVSNVEPVTDSTGTALITVYNNDNNIIVVPGANNHVTASFVETKRDIIADSDILILQLEIPLEGVQKAVEVAKENNVTVILNPAPITELPAGLIEQIDYLTPNEHEHSLLIKGMNEQQIKEKVIVTKGSRGVSLYKGDEEITIPSFRVNAIDTTGAGDSFNGGLAVALGRGLSLPDACKFGNAAAALSTLKLGAQTGMPGKEEVETMIKIAEKMKKHMK</sequence>
<comment type="subcellular location">
    <subcellularLocation>
        <location evidence="12">Cytoplasm</location>
    </subcellularLocation>
</comment>
<dbReference type="PRINTS" id="PR00990">
    <property type="entry name" value="RIBOKINASE"/>
</dbReference>
<evidence type="ECO:0000313" key="14">
    <source>
        <dbReference type="EMBL" id="MED4402197.1"/>
    </source>
</evidence>
<evidence type="ECO:0000259" key="13">
    <source>
        <dbReference type="Pfam" id="PF00294"/>
    </source>
</evidence>
<dbReference type="PANTHER" id="PTHR10584">
    <property type="entry name" value="SUGAR KINASE"/>
    <property type="match status" value="1"/>
</dbReference>
<dbReference type="Pfam" id="PF00294">
    <property type="entry name" value="PfkB"/>
    <property type="match status" value="1"/>
</dbReference>
<dbReference type="GO" id="GO:0004747">
    <property type="term" value="F:ribokinase activity"/>
    <property type="evidence" value="ECO:0007669"/>
    <property type="project" value="UniProtKB-EC"/>
</dbReference>
<dbReference type="InterPro" id="IPR002173">
    <property type="entry name" value="Carboh/pur_kinase_PfkB_CS"/>
</dbReference>
<evidence type="ECO:0000256" key="11">
    <source>
        <dbReference type="ARBA" id="ARBA00023277"/>
    </source>
</evidence>
<keyword evidence="10 12" id="KW-0630">Potassium</keyword>
<feature type="binding site" evidence="12">
    <location>
        <position position="264"/>
    </location>
    <ligand>
        <name>ATP</name>
        <dbReference type="ChEBI" id="CHEBI:30616"/>
    </ligand>
</feature>
<dbReference type="CDD" id="cd01174">
    <property type="entry name" value="ribokinase"/>
    <property type="match status" value="1"/>
</dbReference>
<feature type="binding site" evidence="12">
    <location>
        <position position="185"/>
    </location>
    <ligand>
        <name>ATP</name>
        <dbReference type="ChEBI" id="CHEBI:30616"/>
    </ligand>
</feature>
<dbReference type="SUPFAM" id="SSF53613">
    <property type="entry name" value="Ribokinase-like"/>
    <property type="match status" value="1"/>
</dbReference>
<comment type="pathway">
    <text evidence="12">Carbohydrate metabolism; D-ribose degradation; D-ribose 5-phosphate from beta-D-ribopyranose: step 2/2.</text>
</comment>
<comment type="similarity">
    <text evidence="1">Belongs to the carbohydrate kinase pfkB family.</text>
</comment>
<feature type="binding site" evidence="12">
    <location>
        <position position="275"/>
    </location>
    <ligand>
        <name>K(+)</name>
        <dbReference type="ChEBI" id="CHEBI:29103"/>
    </ligand>
</feature>
<organism evidence="14 15">
    <name type="scientific">Metabacillus fastidiosus</name>
    <dbReference type="NCBI Taxonomy" id="1458"/>
    <lineage>
        <taxon>Bacteria</taxon>
        <taxon>Bacillati</taxon>
        <taxon>Bacillota</taxon>
        <taxon>Bacilli</taxon>
        <taxon>Bacillales</taxon>
        <taxon>Bacillaceae</taxon>
        <taxon>Metabacillus</taxon>
    </lineage>
</organism>
<comment type="caution">
    <text evidence="12">Lacks conserved residue(s) required for the propagation of feature annotation.</text>
</comment>
<feature type="binding site" evidence="12">
    <location>
        <position position="270"/>
    </location>
    <ligand>
        <name>K(+)</name>
        <dbReference type="ChEBI" id="CHEBI:29103"/>
    </ligand>
</feature>
<feature type="binding site" evidence="12">
    <location>
        <begin position="208"/>
        <end position="213"/>
    </location>
    <ligand>
        <name>ATP</name>
        <dbReference type="ChEBI" id="CHEBI:30616"/>
    </ligand>
</feature>
<keyword evidence="6 12" id="KW-0547">Nucleotide-binding</keyword>
<keyword evidence="11 12" id="KW-0119">Carbohydrate metabolism</keyword>
<evidence type="ECO:0000256" key="10">
    <source>
        <dbReference type="ARBA" id="ARBA00022958"/>
    </source>
</evidence>
<comment type="caution">
    <text evidence="14">The sequence shown here is derived from an EMBL/GenBank/DDBJ whole genome shotgun (WGS) entry which is preliminary data.</text>
</comment>
<comment type="cofactor">
    <cofactor evidence="12">
        <name>Mg(2+)</name>
        <dbReference type="ChEBI" id="CHEBI:18420"/>
    </cofactor>
    <text evidence="12">Requires a divalent cation, most likely magnesium in vivo, as an electrophilic catalyst to aid phosphoryl group transfer. It is the chelate of the metal and the nucleotide that is the actual substrate.</text>
</comment>
<comment type="subunit">
    <text evidence="12">Homodimer.</text>
</comment>
<evidence type="ECO:0000256" key="8">
    <source>
        <dbReference type="ARBA" id="ARBA00022840"/>
    </source>
</evidence>
<evidence type="ECO:0000256" key="5">
    <source>
        <dbReference type="ARBA" id="ARBA00022723"/>
    </source>
</evidence>
<protein>
    <recommendedName>
        <fullName evidence="3 12">Ribokinase</fullName>
        <shortName evidence="12">RK</shortName>
        <ecNumber evidence="2 12">2.7.1.15</ecNumber>
    </recommendedName>
</protein>
<comment type="activity regulation">
    <text evidence="12">Activated by a monovalent cation that binds near, but not in, the active site. The most likely occupant of the site in vivo is potassium. Ion binding induces a conformational change that may alter substrate affinity.</text>
</comment>
<comment type="catalytic activity">
    <reaction evidence="12">
        <text>D-ribose + ATP = D-ribose 5-phosphate + ADP + H(+)</text>
        <dbReference type="Rhea" id="RHEA:13697"/>
        <dbReference type="ChEBI" id="CHEBI:15378"/>
        <dbReference type="ChEBI" id="CHEBI:30616"/>
        <dbReference type="ChEBI" id="CHEBI:47013"/>
        <dbReference type="ChEBI" id="CHEBI:78346"/>
        <dbReference type="ChEBI" id="CHEBI:456216"/>
        <dbReference type="EC" id="2.7.1.15"/>
    </reaction>
</comment>
<gene>
    <name evidence="12 14" type="primary">rbsK</name>
    <name evidence="14" type="ORF">P9271_12810</name>
</gene>
<feature type="active site" description="Proton acceptor" evidence="12">
    <location>
        <position position="240"/>
    </location>
</feature>
<evidence type="ECO:0000256" key="6">
    <source>
        <dbReference type="ARBA" id="ARBA00022741"/>
    </source>
</evidence>
<evidence type="ECO:0000256" key="12">
    <source>
        <dbReference type="HAMAP-Rule" id="MF_01987"/>
    </source>
</evidence>
<feature type="binding site" evidence="12">
    <location>
        <begin position="239"/>
        <end position="240"/>
    </location>
    <ligand>
        <name>ATP</name>
        <dbReference type="ChEBI" id="CHEBI:30616"/>
    </ligand>
</feature>
<evidence type="ECO:0000256" key="2">
    <source>
        <dbReference type="ARBA" id="ARBA00012035"/>
    </source>
</evidence>
<dbReference type="EC" id="2.7.1.15" evidence="2 12"/>
<comment type="similarity">
    <text evidence="12">Belongs to the carbohydrate kinase PfkB family. Ribokinase subfamily.</text>
</comment>
<reference evidence="14 15" key="1">
    <citation type="submission" date="2023-03" db="EMBL/GenBank/DDBJ databases">
        <title>Bacillus Genome Sequencing.</title>
        <authorList>
            <person name="Dunlap C."/>
        </authorList>
    </citation>
    <scope>NUCLEOTIDE SEQUENCE [LARGE SCALE GENOMIC DNA]</scope>
    <source>
        <strain evidence="14 15">NRS-1717</strain>
    </source>
</reference>
<proteinExistence type="inferred from homology"/>
<dbReference type="GeneID" id="301140322"/>
<keyword evidence="8 12" id="KW-0067">ATP-binding</keyword>
<feature type="domain" description="Carbohydrate kinase PfkB" evidence="13">
    <location>
        <begin position="6"/>
        <end position="281"/>
    </location>
</feature>
<feature type="binding site" evidence="12">
    <location>
        <position position="236"/>
    </location>
    <ligand>
        <name>K(+)</name>
        <dbReference type="ChEBI" id="CHEBI:29103"/>
    </ligand>
</feature>
<comment type="function">
    <text evidence="12">Catalyzes the phosphorylation of ribose at O-5 in a reaction requiring ATP and magnesium. The resulting D-ribose-5-phosphate can then be used either for sythesis of nucleotides, histidine, and tryptophan, or as a component of the pentose phosphate pathway.</text>
</comment>
<evidence type="ECO:0000256" key="4">
    <source>
        <dbReference type="ARBA" id="ARBA00022679"/>
    </source>
</evidence>
<keyword evidence="4 12" id="KW-0808">Transferase</keyword>